<evidence type="ECO:0000313" key="3">
    <source>
        <dbReference type="Proteomes" id="UP001143474"/>
    </source>
</evidence>
<feature type="region of interest" description="Disordered" evidence="1">
    <location>
        <begin position="1"/>
        <end position="28"/>
    </location>
</feature>
<reference evidence="2" key="1">
    <citation type="journal article" date="2014" name="Int. J. Syst. Evol. Microbiol.">
        <title>Complete genome sequence of Corynebacterium casei LMG S-19264T (=DSM 44701T), isolated from a smear-ripened cheese.</title>
        <authorList>
            <consortium name="US DOE Joint Genome Institute (JGI-PGF)"/>
            <person name="Walter F."/>
            <person name="Albersmeier A."/>
            <person name="Kalinowski J."/>
            <person name="Ruckert C."/>
        </authorList>
    </citation>
    <scope>NUCLEOTIDE SEQUENCE</scope>
    <source>
        <strain evidence="2">VKM Ac-2007</strain>
    </source>
</reference>
<comment type="caution">
    <text evidence="2">The sequence shown here is derived from an EMBL/GenBank/DDBJ whole genome shotgun (WGS) entry which is preliminary data.</text>
</comment>
<keyword evidence="3" id="KW-1185">Reference proteome</keyword>
<sequence>MSSEQTHQATPEQSGTMTPEQSHQNLINEAKAIIQALMPDANPQVVVQSKDTPCGGPAGTDRSSVESDLTVHGCAKDKTLTSGEMFQQVVAVLRKRGRTIDHTMDNVAGVGRGGVGGISAGVSDSPVGISVIGTTECVKNSMGQAS</sequence>
<reference evidence="2" key="2">
    <citation type="submission" date="2023-01" db="EMBL/GenBank/DDBJ databases">
        <authorList>
            <person name="Sun Q."/>
            <person name="Evtushenko L."/>
        </authorList>
    </citation>
    <scope>NUCLEOTIDE SEQUENCE</scope>
    <source>
        <strain evidence="2">VKM Ac-2007</strain>
    </source>
</reference>
<proteinExistence type="predicted"/>
<name>A0A9W6MHJ9_9ACTN</name>
<feature type="region of interest" description="Disordered" evidence="1">
    <location>
        <begin position="46"/>
        <end position="67"/>
    </location>
</feature>
<protein>
    <submittedName>
        <fullName evidence="2">Uncharacterized protein</fullName>
    </submittedName>
</protein>
<dbReference type="AlphaFoldDB" id="A0A9W6MHJ9"/>
<dbReference type="Proteomes" id="UP001143474">
    <property type="component" value="Unassembled WGS sequence"/>
</dbReference>
<organism evidence="2 3">
    <name type="scientific">Streptosporangium carneum</name>
    <dbReference type="NCBI Taxonomy" id="47481"/>
    <lineage>
        <taxon>Bacteria</taxon>
        <taxon>Bacillati</taxon>
        <taxon>Actinomycetota</taxon>
        <taxon>Actinomycetes</taxon>
        <taxon>Streptosporangiales</taxon>
        <taxon>Streptosporangiaceae</taxon>
        <taxon>Streptosporangium</taxon>
    </lineage>
</organism>
<feature type="compositionally biased region" description="Polar residues" evidence="1">
    <location>
        <begin position="1"/>
        <end position="27"/>
    </location>
</feature>
<evidence type="ECO:0000313" key="2">
    <source>
        <dbReference type="EMBL" id="GLK14262.1"/>
    </source>
</evidence>
<dbReference type="EMBL" id="BSEV01000030">
    <property type="protein sequence ID" value="GLK14262.1"/>
    <property type="molecule type" value="Genomic_DNA"/>
</dbReference>
<accession>A0A9W6MHJ9</accession>
<evidence type="ECO:0000256" key="1">
    <source>
        <dbReference type="SAM" id="MobiDB-lite"/>
    </source>
</evidence>
<gene>
    <name evidence="2" type="ORF">GCM10017600_76740</name>
</gene>